<feature type="region of interest" description="Disordered" evidence="1">
    <location>
        <begin position="1"/>
        <end position="23"/>
    </location>
</feature>
<evidence type="ECO:0000256" key="1">
    <source>
        <dbReference type="SAM" id="MobiDB-lite"/>
    </source>
</evidence>
<name>A0ABP6FJT5_9ACTN</name>
<evidence type="ECO:0000313" key="2">
    <source>
        <dbReference type="EMBL" id="GAA2692927.1"/>
    </source>
</evidence>
<sequence>MVGQPGRTGYRRPRGHLNGDAVGGAGTLILTTLRTPAVIQAALGQDEQGQHGYRDHAERHHDHGGQQHAHLQDMATPRAACQGVASMVCQQST</sequence>
<dbReference type="Proteomes" id="UP001501666">
    <property type="component" value="Unassembled WGS sequence"/>
</dbReference>
<dbReference type="EMBL" id="BAAATE010000035">
    <property type="protein sequence ID" value="GAA2692927.1"/>
    <property type="molecule type" value="Genomic_DNA"/>
</dbReference>
<accession>A0ABP6FJT5</accession>
<reference evidence="3" key="1">
    <citation type="journal article" date="2019" name="Int. J. Syst. Evol. Microbiol.">
        <title>The Global Catalogue of Microorganisms (GCM) 10K type strain sequencing project: providing services to taxonomists for standard genome sequencing and annotation.</title>
        <authorList>
            <consortium name="The Broad Institute Genomics Platform"/>
            <consortium name="The Broad Institute Genome Sequencing Center for Infectious Disease"/>
            <person name="Wu L."/>
            <person name="Ma J."/>
        </authorList>
    </citation>
    <scope>NUCLEOTIDE SEQUENCE [LARGE SCALE GENOMIC DNA]</scope>
    <source>
        <strain evidence="3">JCM 6835</strain>
    </source>
</reference>
<proteinExistence type="predicted"/>
<comment type="caution">
    <text evidence="2">The sequence shown here is derived from an EMBL/GenBank/DDBJ whole genome shotgun (WGS) entry which is preliminary data.</text>
</comment>
<keyword evidence="3" id="KW-1185">Reference proteome</keyword>
<feature type="region of interest" description="Disordered" evidence="1">
    <location>
        <begin position="46"/>
        <end position="74"/>
    </location>
</feature>
<protein>
    <submittedName>
        <fullName evidence="2">Uncharacterized protein</fullName>
    </submittedName>
</protein>
<organism evidence="2 3">
    <name type="scientific">Nonomuraea recticatena</name>
    <dbReference type="NCBI Taxonomy" id="46178"/>
    <lineage>
        <taxon>Bacteria</taxon>
        <taxon>Bacillati</taxon>
        <taxon>Actinomycetota</taxon>
        <taxon>Actinomycetes</taxon>
        <taxon>Streptosporangiales</taxon>
        <taxon>Streptosporangiaceae</taxon>
        <taxon>Nonomuraea</taxon>
    </lineage>
</organism>
<feature type="compositionally biased region" description="Basic and acidic residues" evidence="1">
    <location>
        <begin position="48"/>
        <end position="65"/>
    </location>
</feature>
<gene>
    <name evidence="2" type="ORF">GCM10010412_084150</name>
</gene>
<evidence type="ECO:0000313" key="3">
    <source>
        <dbReference type="Proteomes" id="UP001501666"/>
    </source>
</evidence>